<dbReference type="EMBL" id="FOXX01000003">
    <property type="protein sequence ID" value="SFQ46288.1"/>
    <property type="molecule type" value="Genomic_DNA"/>
</dbReference>
<proteinExistence type="predicted"/>
<evidence type="ECO:0000313" key="4">
    <source>
        <dbReference type="Proteomes" id="UP000182762"/>
    </source>
</evidence>
<protein>
    <recommendedName>
        <fullName evidence="2">DUF3991 domain-containing protein</fullName>
    </recommendedName>
</protein>
<feature type="compositionally biased region" description="Basic and acidic residues" evidence="1">
    <location>
        <begin position="292"/>
        <end position="310"/>
    </location>
</feature>
<gene>
    <name evidence="3" type="ORF">SAMN02745910_01474</name>
</gene>
<dbReference type="InterPro" id="IPR025054">
    <property type="entry name" value="DUF3991"/>
</dbReference>
<dbReference type="Pfam" id="PF13154">
    <property type="entry name" value="DUF3991"/>
    <property type="match status" value="1"/>
</dbReference>
<name>A0A1I5YPU8_9BACI</name>
<evidence type="ECO:0000313" key="3">
    <source>
        <dbReference type="EMBL" id="SFQ46288.1"/>
    </source>
</evidence>
<feature type="domain" description="DUF3991" evidence="2">
    <location>
        <begin position="122"/>
        <end position="198"/>
    </location>
</feature>
<organism evidence="3 4">
    <name type="scientific">Priestia endophytica DSM 13796</name>
    <dbReference type="NCBI Taxonomy" id="1121089"/>
    <lineage>
        <taxon>Bacteria</taxon>
        <taxon>Bacillati</taxon>
        <taxon>Bacillota</taxon>
        <taxon>Bacilli</taxon>
        <taxon>Bacillales</taxon>
        <taxon>Bacillaceae</taxon>
        <taxon>Priestia</taxon>
    </lineage>
</organism>
<dbReference type="Gene3D" id="3.40.1360.10">
    <property type="match status" value="1"/>
</dbReference>
<sequence>MRNRKFVRKDEKMKARDADLLSYLESRGETFKKEGKYYRHTEHDSLIIRDNMYAWNSRNEKGYGAINFAQMYYNLSFVEAVQDINARNLKTFTRSYSNEQESTKPFQYPQHLEVKNQDKLKHYLIQERKIDPRLVQWLLQKDLIAQDKRNNIVFKWREQGGKGNIIGADRQGTIKMDHGRGSFKQVLPDAKKDAGFTVDVGKPTKLYMFESPVDLLSYWSLQKEKLQGARLVSMNGLKSRTVLQSFIDARKEGLDIKKVVLSVDNDEAGKKFIQKMHLLLKEDMIQPNLPSKGKDWNDELKKTGQKREQQPLHQTKKKRKPVYEQEMA</sequence>
<evidence type="ECO:0000259" key="2">
    <source>
        <dbReference type="Pfam" id="PF13154"/>
    </source>
</evidence>
<reference evidence="3 4" key="1">
    <citation type="submission" date="2016-10" db="EMBL/GenBank/DDBJ databases">
        <authorList>
            <person name="Varghese N."/>
            <person name="Submissions S."/>
        </authorList>
    </citation>
    <scope>NUCLEOTIDE SEQUENCE [LARGE SCALE GENOMIC DNA]</scope>
    <source>
        <strain evidence="3 4">DSM 13796</strain>
    </source>
</reference>
<keyword evidence="4" id="KW-1185">Reference proteome</keyword>
<dbReference type="Proteomes" id="UP000182762">
    <property type="component" value="Unassembled WGS sequence"/>
</dbReference>
<dbReference type="Pfam" id="PF13155">
    <property type="entry name" value="Toprim_2"/>
    <property type="match status" value="1"/>
</dbReference>
<accession>A0A1I5YPU8</accession>
<dbReference type="SUPFAM" id="SSF57783">
    <property type="entry name" value="Zinc beta-ribbon"/>
    <property type="match status" value="1"/>
</dbReference>
<comment type="caution">
    <text evidence="3">The sequence shown here is derived from an EMBL/GenBank/DDBJ whole genome shotgun (WGS) entry which is preliminary data.</text>
</comment>
<evidence type="ECO:0000256" key="1">
    <source>
        <dbReference type="SAM" id="MobiDB-lite"/>
    </source>
</evidence>
<feature type="region of interest" description="Disordered" evidence="1">
    <location>
        <begin position="289"/>
        <end position="328"/>
    </location>
</feature>